<organism evidence="1 2">
    <name type="scientific">Aphanothece sacrum FPU1</name>
    <dbReference type="NCBI Taxonomy" id="1920663"/>
    <lineage>
        <taxon>Bacteria</taxon>
        <taxon>Bacillati</taxon>
        <taxon>Cyanobacteriota</taxon>
        <taxon>Cyanophyceae</taxon>
        <taxon>Oscillatoriophycideae</taxon>
        <taxon>Chroococcales</taxon>
        <taxon>Aphanothecaceae</taxon>
        <taxon>Aphanothece</taxon>
    </lineage>
</organism>
<name>A0A401IJH8_APHSA</name>
<reference evidence="2" key="1">
    <citation type="submission" date="2017-05" db="EMBL/GenBank/DDBJ databases">
        <title>Physiological properties and genetic analysis related to exopolysaccharide production of fresh-water unicellular cyanobacterium Aphanothece sacrum, Suizenji Nori, that has been cultured as a food source in Japan.</title>
        <authorList>
            <person name="Kanesaki Y."/>
            <person name="Yoshikawa S."/>
            <person name="Ohki K."/>
        </authorList>
    </citation>
    <scope>NUCLEOTIDE SEQUENCE [LARGE SCALE GENOMIC DNA]</scope>
    <source>
        <strain evidence="2">FPU1</strain>
    </source>
</reference>
<dbReference type="Proteomes" id="UP000287247">
    <property type="component" value="Unassembled WGS sequence"/>
</dbReference>
<evidence type="ECO:0000313" key="2">
    <source>
        <dbReference type="Proteomes" id="UP000287247"/>
    </source>
</evidence>
<proteinExistence type="predicted"/>
<evidence type="ECO:0000313" key="1">
    <source>
        <dbReference type="EMBL" id="GBF81465.1"/>
    </source>
</evidence>
<protein>
    <submittedName>
        <fullName evidence="1">Importin-alpha re-exporter</fullName>
    </submittedName>
</protein>
<dbReference type="EMBL" id="BDQK01000013">
    <property type="protein sequence ID" value="GBF81465.1"/>
    <property type="molecule type" value="Genomic_DNA"/>
</dbReference>
<accession>A0A401IJH8</accession>
<comment type="caution">
    <text evidence="1">The sequence shown here is derived from an EMBL/GenBank/DDBJ whole genome shotgun (WGS) entry which is preliminary data.</text>
</comment>
<keyword evidence="2" id="KW-1185">Reference proteome</keyword>
<dbReference type="AlphaFoldDB" id="A0A401IJH8"/>
<gene>
    <name evidence="1" type="ORF">AsFPU1_2879</name>
</gene>
<sequence length="70" mass="8201">MRRATICIRSTEPTEVPPYFWTIKAIILSRFYDRKNNNLSINKLAKFTGHGRFFVTFDHIEEDGKGGFFT</sequence>